<evidence type="ECO:0000313" key="2">
    <source>
        <dbReference type="EMBL" id="VDO67562.1"/>
    </source>
</evidence>
<dbReference type="AlphaFoldDB" id="A0A183FHK0"/>
<keyword evidence="3" id="KW-1185">Reference proteome</keyword>
<reference evidence="4" key="2">
    <citation type="submission" date="2019-09" db="UniProtKB">
        <authorList>
            <consortium name="WormBaseParasite"/>
        </authorList>
    </citation>
    <scope>IDENTIFICATION</scope>
</reference>
<protein>
    <submittedName>
        <fullName evidence="4">Thiamine-phosphate synthase</fullName>
    </submittedName>
</protein>
<sequence length="89" mass="8968">MTDSPEGSRFSTEPLGSIGGASKKAKNPAEQAPEFTCAATTRSMEIPAVICAGVDRSAAAAAAYSGGCVIAHARPEGEPQSPVCGENDE</sequence>
<evidence type="ECO:0000313" key="3">
    <source>
        <dbReference type="Proteomes" id="UP000050761"/>
    </source>
</evidence>
<proteinExistence type="predicted"/>
<evidence type="ECO:0000256" key="1">
    <source>
        <dbReference type="SAM" id="MobiDB-lite"/>
    </source>
</evidence>
<reference evidence="2 3" key="1">
    <citation type="submission" date="2018-11" db="EMBL/GenBank/DDBJ databases">
        <authorList>
            <consortium name="Pathogen Informatics"/>
        </authorList>
    </citation>
    <scope>NUCLEOTIDE SEQUENCE [LARGE SCALE GENOMIC DNA]</scope>
</reference>
<name>A0A183FHK0_HELPZ</name>
<organism evidence="3 4">
    <name type="scientific">Heligmosomoides polygyrus</name>
    <name type="common">Parasitic roundworm</name>
    <dbReference type="NCBI Taxonomy" id="6339"/>
    <lineage>
        <taxon>Eukaryota</taxon>
        <taxon>Metazoa</taxon>
        <taxon>Ecdysozoa</taxon>
        <taxon>Nematoda</taxon>
        <taxon>Chromadorea</taxon>
        <taxon>Rhabditida</taxon>
        <taxon>Rhabditina</taxon>
        <taxon>Rhabditomorpha</taxon>
        <taxon>Strongyloidea</taxon>
        <taxon>Heligmosomidae</taxon>
        <taxon>Heligmosomoides</taxon>
    </lineage>
</organism>
<accession>A0A3P8B6S4</accession>
<dbReference type="Proteomes" id="UP000050761">
    <property type="component" value="Unassembled WGS sequence"/>
</dbReference>
<dbReference type="EMBL" id="UZAH01025627">
    <property type="protein sequence ID" value="VDO67562.1"/>
    <property type="molecule type" value="Genomic_DNA"/>
</dbReference>
<feature type="region of interest" description="Disordered" evidence="1">
    <location>
        <begin position="1"/>
        <end position="34"/>
    </location>
</feature>
<accession>A0A183FHK0</accession>
<evidence type="ECO:0000313" key="4">
    <source>
        <dbReference type="WBParaSite" id="HPBE_0000625701-mRNA-1"/>
    </source>
</evidence>
<dbReference type="WBParaSite" id="HPBE_0000625701-mRNA-1">
    <property type="protein sequence ID" value="HPBE_0000625701-mRNA-1"/>
    <property type="gene ID" value="HPBE_0000625701"/>
</dbReference>
<feature type="compositionally biased region" description="Polar residues" evidence="1">
    <location>
        <begin position="1"/>
        <end position="11"/>
    </location>
</feature>
<gene>
    <name evidence="2" type="ORF">HPBE_LOCUS6258</name>
</gene>